<evidence type="ECO:0000259" key="6">
    <source>
        <dbReference type="Pfam" id="PF02383"/>
    </source>
</evidence>
<reference evidence="7" key="1">
    <citation type="submission" date="2022-03" db="EMBL/GenBank/DDBJ databases">
        <title>A functionally conserved STORR gene fusion in Papaver species that diverged 16.8 million years ago.</title>
        <authorList>
            <person name="Catania T."/>
        </authorList>
    </citation>
    <scope>NUCLEOTIDE SEQUENCE</scope>
    <source>
        <strain evidence="7">S-191538</strain>
    </source>
</reference>
<comment type="caution">
    <text evidence="7">The sequence shown here is derived from an EMBL/GenBank/DDBJ whole genome shotgun (WGS) entry which is preliminary data.</text>
</comment>
<evidence type="ECO:0000256" key="4">
    <source>
        <dbReference type="ARBA" id="ARBA00023337"/>
    </source>
</evidence>
<comment type="subcellular location">
    <subcellularLocation>
        <location evidence="1">Vacuole membrane</location>
        <topology evidence="1">Peripheral membrane protein</topology>
    </subcellularLocation>
</comment>
<dbReference type="GO" id="GO:0046856">
    <property type="term" value="P:phosphatidylinositol dephosphorylation"/>
    <property type="evidence" value="ECO:0007669"/>
    <property type="project" value="InterPro"/>
</dbReference>
<dbReference type="GO" id="GO:0005774">
    <property type="term" value="C:vacuolar membrane"/>
    <property type="evidence" value="ECO:0007669"/>
    <property type="project" value="UniProtKB-SubCell"/>
</dbReference>
<comment type="subunit">
    <text evidence="5">Component of the PI(3,5)P2 regulatory complex at least composed of ATG18, SAC/FIG4, FAB1 and VAC14.</text>
</comment>
<dbReference type="InterPro" id="IPR002013">
    <property type="entry name" value="SAC_dom"/>
</dbReference>
<dbReference type="InterPro" id="IPR043573">
    <property type="entry name" value="Fig4-like"/>
</dbReference>
<name>A0AA41S831_PAPNU</name>
<accession>A0AA41S831</accession>
<feature type="domain" description="SAC" evidence="6">
    <location>
        <begin position="100"/>
        <end position="154"/>
    </location>
</feature>
<sequence>MTNDYELKKAGSQEVDQMDPNKSFLQKFRLYETQSKFYLIGRNKSRTVWRVLKIDRSELTELDILEDSTIYSEAECYDLLKRLHEGNILTGGLKFVTTCYGIIGFVKFLGPYYMLLITKRRQIGCIGGHAIYAISKSEMIPIPHPTLRSNMAFSKNENRCFVHSVCKCIMSTVLSRGDLRNFILEMFVPSQCSTLIRVIVLFLGSSETNDLSFGTSSF</sequence>
<dbReference type="GO" id="GO:0043813">
    <property type="term" value="F:phosphatidylinositol-3,5-bisphosphate 5-phosphatase activity"/>
    <property type="evidence" value="ECO:0007669"/>
    <property type="project" value="InterPro"/>
</dbReference>
<dbReference type="EMBL" id="JAJJMA010115255">
    <property type="protein sequence ID" value="MCL7031741.1"/>
    <property type="molecule type" value="Genomic_DNA"/>
</dbReference>
<evidence type="ECO:0000256" key="5">
    <source>
        <dbReference type="ARBA" id="ARBA00023464"/>
    </source>
</evidence>
<dbReference type="Proteomes" id="UP001177140">
    <property type="component" value="Unassembled WGS sequence"/>
</dbReference>
<evidence type="ECO:0000256" key="3">
    <source>
        <dbReference type="ARBA" id="ARBA00023136"/>
    </source>
</evidence>
<proteinExistence type="predicted"/>
<keyword evidence="3" id="KW-0472">Membrane</keyword>
<comment type="catalytic activity">
    <reaction evidence="4">
        <text>a 1,2-diacyl-sn-glycero-3-phospho-(1D-myo-inositol-3,5-bisphosphate) + H2O = a 1,2-diacyl-sn-glycero-3-phospho-(1D-myo-inositol-3-phosphate) + phosphate</text>
        <dbReference type="Rhea" id="RHEA:32955"/>
        <dbReference type="ChEBI" id="CHEBI:15377"/>
        <dbReference type="ChEBI" id="CHEBI:43474"/>
        <dbReference type="ChEBI" id="CHEBI:57923"/>
        <dbReference type="ChEBI" id="CHEBI:58088"/>
    </reaction>
</comment>
<evidence type="ECO:0000256" key="1">
    <source>
        <dbReference type="ARBA" id="ARBA00004148"/>
    </source>
</evidence>
<evidence type="ECO:0000256" key="2">
    <source>
        <dbReference type="ARBA" id="ARBA00022801"/>
    </source>
</evidence>
<keyword evidence="2" id="KW-0378">Hydrolase</keyword>
<evidence type="ECO:0000313" key="7">
    <source>
        <dbReference type="EMBL" id="MCL7031741.1"/>
    </source>
</evidence>
<keyword evidence="8" id="KW-1185">Reference proteome</keyword>
<protein>
    <recommendedName>
        <fullName evidence="6">SAC domain-containing protein</fullName>
    </recommendedName>
</protein>
<dbReference type="PANTHER" id="PTHR45738">
    <property type="entry name" value="POLYPHOSPHOINOSITIDE PHOSPHATASE"/>
    <property type="match status" value="1"/>
</dbReference>
<dbReference type="Pfam" id="PF02383">
    <property type="entry name" value="Syja_N"/>
    <property type="match status" value="1"/>
</dbReference>
<dbReference type="AlphaFoldDB" id="A0AA41S831"/>
<evidence type="ECO:0000313" key="8">
    <source>
        <dbReference type="Proteomes" id="UP001177140"/>
    </source>
</evidence>
<organism evidence="7 8">
    <name type="scientific">Papaver nudicaule</name>
    <name type="common">Iceland poppy</name>
    <dbReference type="NCBI Taxonomy" id="74823"/>
    <lineage>
        <taxon>Eukaryota</taxon>
        <taxon>Viridiplantae</taxon>
        <taxon>Streptophyta</taxon>
        <taxon>Embryophyta</taxon>
        <taxon>Tracheophyta</taxon>
        <taxon>Spermatophyta</taxon>
        <taxon>Magnoliopsida</taxon>
        <taxon>Ranunculales</taxon>
        <taxon>Papaveraceae</taxon>
        <taxon>Papaveroideae</taxon>
        <taxon>Papaver</taxon>
    </lineage>
</organism>
<gene>
    <name evidence="7" type="ORF">MKW94_012322</name>
</gene>
<dbReference type="PANTHER" id="PTHR45738:SF3">
    <property type="entry name" value="OS03G0182400 PROTEIN"/>
    <property type="match status" value="1"/>
</dbReference>